<feature type="compositionally biased region" description="Low complexity" evidence="1">
    <location>
        <begin position="89"/>
        <end position="98"/>
    </location>
</feature>
<evidence type="ECO:0000313" key="4">
    <source>
        <dbReference type="EMBL" id="QIT45767.1"/>
    </source>
</evidence>
<evidence type="ECO:0000256" key="1">
    <source>
        <dbReference type="SAM" id="MobiDB-lite"/>
    </source>
</evidence>
<feature type="compositionally biased region" description="Polar residues" evidence="1">
    <location>
        <begin position="122"/>
        <end position="133"/>
    </location>
</feature>
<dbReference type="EMBL" id="CP050692">
    <property type="protein sequence ID" value="QIT45767.1"/>
    <property type="molecule type" value="Genomic_DNA"/>
</dbReference>
<reference evidence="4 6" key="2">
    <citation type="submission" date="2020-03" db="EMBL/GenBank/DDBJ databases">
        <title>Is there a link between lipid content and antibiotic production in Streptomyces?</title>
        <authorList>
            <person name="David M."/>
            <person name="Lejeune C."/>
            <person name="Abreu S."/>
            <person name="Thibessard A."/>
            <person name="Leblond P."/>
            <person name="Chaminade P."/>
            <person name="Virolle M.-J."/>
        </authorList>
    </citation>
    <scope>NUCLEOTIDE SEQUENCE [LARGE SCALE GENOMIC DNA]</scope>
    <source>
        <strain evidence="4 6">DSM 41481</strain>
    </source>
</reference>
<protein>
    <recommendedName>
        <fullName evidence="7">DUF4232 domain-containing protein</fullName>
    </recommendedName>
</protein>
<reference evidence="3 5" key="1">
    <citation type="submission" date="2015-07" db="EMBL/GenBank/DDBJ databases">
        <title>Draft Genome Sequence of Streptomyces antibioticus, IMRU 3720 reveals insights in the evolution of actinomycin biosynthetic gene clusters in Streptomyces.</title>
        <authorList>
            <person name="Crnovcic I."/>
            <person name="Ruckert C."/>
            <person name="Kalinowksi J."/>
            <person name="Keller U."/>
        </authorList>
    </citation>
    <scope>NUCLEOTIDE SEQUENCE [LARGE SCALE GENOMIC DNA]</scope>
    <source>
        <strain evidence="3 5">DSM 41481</strain>
    </source>
</reference>
<evidence type="ECO:0000313" key="5">
    <source>
        <dbReference type="Proteomes" id="UP000190306"/>
    </source>
</evidence>
<evidence type="ECO:0000256" key="2">
    <source>
        <dbReference type="SAM" id="Phobius"/>
    </source>
</evidence>
<keyword evidence="5" id="KW-1185">Reference proteome</keyword>
<proteinExistence type="predicted"/>
<evidence type="ECO:0000313" key="3">
    <source>
        <dbReference type="EMBL" id="OOQ50346.1"/>
    </source>
</evidence>
<dbReference type="AlphaFoldDB" id="A0AAE6YBH1"/>
<keyword evidence="2" id="KW-1133">Transmembrane helix</keyword>
<feature type="compositionally biased region" description="Low complexity" evidence="1">
    <location>
        <begin position="282"/>
        <end position="295"/>
    </location>
</feature>
<keyword evidence="2" id="KW-0472">Membrane</keyword>
<feature type="compositionally biased region" description="Gly residues" evidence="1">
    <location>
        <begin position="99"/>
        <end position="111"/>
    </location>
</feature>
<organism evidence="4 6">
    <name type="scientific">Streptomyces antibioticus</name>
    <dbReference type="NCBI Taxonomy" id="1890"/>
    <lineage>
        <taxon>Bacteria</taxon>
        <taxon>Bacillati</taxon>
        <taxon>Actinomycetota</taxon>
        <taxon>Actinomycetes</taxon>
        <taxon>Kitasatosporales</taxon>
        <taxon>Streptomycetaceae</taxon>
        <taxon>Streptomyces</taxon>
    </lineage>
</organism>
<dbReference type="EMBL" id="LHQL01000010">
    <property type="protein sequence ID" value="OOQ50346.1"/>
    <property type="molecule type" value="Genomic_DNA"/>
</dbReference>
<sequence>MNHHLDDQGPEGLDSDELALRRMLHQAVQEMEPRDGTLDQLRRAVPARRARKRQAAVGMAAAALFVGTAVPAVLHVSGAGGSDANPSIAGQASQAQGGASQGKGPDGGSSGKAGDSSGTTGEQDQGGATDTGQTKGTDSTGAGSGTDPDATSAASAPACTPAQLGSGGSTVAVPDAGGVVYGSFRVSNISTTGCTVGGAVSLTTAALGAADATKISVVTHASGDAAAALPDPSLYVGPYLLAPGSAYDVKFAFVPSETCPSTGGTTGGGTGGASSPSPSPSEPVSTTGDTGTGTTAQFFTEDGPADGSVVVTHTAEGGGPSVSATVPGACAGTVYRTGVLASS</sequence>
<feature type="region of interest" description="Disordered" evidence="1">
    <location>
        <begin position="85"/>
        <end position="158"/>
    </location>
</feature>
<dbReference type="RefSeq" id="WP_078634289.1">
    <property type="nucleotide sequence ID" value="NZ_CM007717.1"/>
</dbReference>
<dbReference type="Proteomes" id="UP000190306">
    <property type="component" value="Chromosome"/>
</dbReference>
<evidence type="ECO:0008006" key="7">
    <source>
        <dbReference type="Google" id="ProtNLM"/>
    </source>
</evidence>
<evidence type="ECO:0000313" key="6">
    <source>
        <dbReference type="Proteomes" id="UP000502504"/>
    </source>
</evidence>
<feature type="transmembrane region" description="Helical" evidence="2">
    <location>
        <begin position="55"/>
        <end position="74"/>
    </location>
</feature>
<feature type="compositionally biased region" description="Low complexity" evidence="1">
    <location>
        <begin position="112"/>
        <end position="121"/>
    </location>
</feature>
<gene>
    <name evidence="3" type="ORF">AFM16_21035</name>
    <name evidence="4" type="ORF">HCX60_21400</name>
</gene>
<keyword evidence="2" id="KW-0812">Transmembrane</keyword>
<name>A0AAE6YBH1_STRAT</name>
<dbReference type="Proteomes" id="UP000502504">
    <property type="component" value="Chromosome"/>
</dbReference>
<accession>A0AAE6YBH1</accession>
<feature type="compositionally biased region" description="Low complexity" evidence="1">
    <location>
        <begin position="134"/>
        <end position="158"/>
    </location>
</feature>
<feature type="region of interest" description="Disordered" evidence="1">
    <location>
        <begin position="262"/>
        <end position="327"/>
    </location>
</feature>